<dbReference type="Pfam" id="PF00931">
    <property type="entry name" value="NB-ARC"/>
    <property type="match status" value="1"/>
</dbReference>
<dbReference type="AlphaFoldDB" id="A0AAN6VH02"/>
<dbReference type="SUPFAM" id="SSF48452">
    <property type="entry name" value="TPR-like"/>
    <property type="match status" value="1"/>
</dbReference>
<keyword evidence="3" id="KW-1185">Reference proteome</keyword>
<dbReference type="GO" id="GO:0003824">
    <property type="term" value="F:catalytic activity"/>
    <property type="evidence" value="ECO:0007669"/>
    <property type="project" value="InterPro"/>
</dbReference>
<gene>
    <name evidence="2" type="ORF">C8A00DRAFT_17195</name>
</gene>
<dbReference type="Gene3D" id="1.25.40.10">
    <property type="entry name" value="Tetratricopeptide repeat domain"/>
    <property type="match status" value="1"/>
</dbReference>
<proteinExistence type="predicted"/>
<feature type="domain" description="NB-ARC" evidence="1">
    <location>
        <begin position="385"/>
        <end position="548"/>
    </location>
</feature>
<dbReference type="GO" id="GO:0009116">
    <property type="term" value="P:nucleoside metabolic process"/>
    <property type="evidence" value="ECO:0007669"/>
    <property type="project" value="InterPro"/>
</dbReference>
<accession>A0AAN6VH02</accession>
<evidence type="ECO:0000313" key="3">
    <source>
        <dbReference type="Proteomes" id="UP001302745"/>
    </source>
</evidence>
<evidence type="ECO:0000259" key="1">
    <source>
        <dbReference type="Pfam" id="PF00931"/>
    </source>
</evidence>
<dbReference type="InterPro" id="IPR027417">
    <property type="entry name" value="P-loop_NTPase"/>
</dbReference>
<dbReference type="SUPFAM" id="SSF53167">
    <property type="entry name" value="Purine and uridine phosphorylases"/>
    <property type="match status" value="1"/>
</dbReference>
<dbReference type="InterPro" id="IPR035994">
    <property type="entry name" value="Nucleoside_phosphorylase_sf"/>
</dbReference>
<dbReference type="Gene3D" id="3.40.50.1580">
    <property type="entry name" value="Nucleoside phosphorylase domain"/>
    <property type="match status" value="1"/>
</dbReference>
<dbReference type="PANTHER" id="PTHR46082">
    <property type="entry name" value="ATP/GTP-BINDING PROTEIN-RELATED"/>
    <property type="match status" value="1"/>
</dbReference>
<dbReference type="EMBL" id="MU857018">
    <property type="protein sequence ID" value="KAK4151397.1"/>
    <property type="molecule type" value="Genomic_DNA"/>
</dbReference>
<dbReference type="InterPro" id="IPR053137">
    <property type="entry name" value="NLR-like"/>
</dbReference>
<dbReference type="PANTHER" id="PTHR46082:SF6">
    <property type="entry name" value="AAA+ ATPASE DOMAIN-CONTAINING PROTEIN-RELATED"/>
    <property type="match status" value="1"/>
</dbReference>
<name>A0AAN6VH02_9PEZI</name>
<comment type="caution">
    <text evidence="2">The sequence shown here is derived from an EMBL/GenBank/DDBJ whole genome shotgun (WGS) entry which is preliminary data.</text>
</comment>
<reference evidence="2" key="2">
    <citation type="submission" date="2023-05" db="EMBL/GenBank/DDBJ databases">
        <authorList>
            <consortium name="Lawrence Berkeley National Laboratory"/>
            <person name="Steindorff A."/>
            <person name="Hensen N."/>
            <person name="Bonometti L."/>
            <person name="Westerberg I."/>
            <person name="Brannstrom I.O."/>
            <person name="Guillou S."/>
            <person name="Cros-Aarteil S."/>
            <person name="Calhoun S."/>
            <person name="Haridas S."/>
            <person name="Kuo A."/>
            <person name="Mondo S."/>
            <person name="Pangilinan J."/>
            <person name="Riley R."/>
            <person name="Labutti K."/>
            <person name="Andreopoulos B."/>
            <person name="Lipzen A."/>
            <person name="Chen C."/>
            <person name="Yanf M."/>
            <person name="Daum C."/>
            <person name="Ng V."/>
            <person name="Clum A."/>
            <person name="Ohm R."/>
            <person name="Martin F."/>
            <person name="Silar P."/>
            <person name="Natvig D."/>
            <person name="Lalanne C."/>
            <person name="Gautier V."/>
            <person name="Ament-Velasquez S.L."/>
            <person name="Kruys A."/>
            <person name="Hutchinson M.I."/>
            <person name="Powell A.J."/>
            <person name="Barry K."/>
            <person name="Miller A.N."/>
            <person name="Grigoriev I.V."/>
            <person name="Debuchy R."/>
            <person name="Gladieux P."/>
            <person name="Thoren M.H."/>
            <person name="Johannesson H."/>
        </authorList>
    </citation>
    <scope>NUCLEOTIDE SEQUENCE</scope>
    <source>
        <strain evidence="2">CBS 538.74</strain>
    </source>
</reference>
<reference evidence="2" key="1">
    <citation type="journal article" date="2023" name="Mol. Phylogenet. Evol.">
        <title>Genome-scale phylogeny and comparative genomics of the fungal order Sordariales.</title>
        <authorList>
            <person name="Hensen N."/>
            <person name="Bonometti L."/>
            <person name="Westerberg I."/>
            <person name="Brannstrom I.O."/>
            <person name="Guillou S."/>
            <person name="Cros-Aarteil S."/>
            <person name="Calhoun S."/>
            <person name="Haridas S."/>
            <person name="Kuo A."/>
            <person name="Mondo S."/>
            <person name="Pangilinan J."/>
            <person name="Riley R."/>
            <person name="LaButti K."/>
            <person name="Andreopoulos B."/>
            <person name="Lipzen A."/>
            <person name="Chen C."/>
            <person name="Yan M."/>
            <person name="Daum C."/>
            <person name="Ng V."/>
            <person name="Clum A."/>
            <person name="Steindorff A."/>
            <person name="Ohm R.A."/>
            <person name="Martin F."/>
            <person name="Silar P."/>
            <person name="Natvig D.O."/>
            <person name="Lalanne C."/>
            <person name="Gautier V."/>
            <person name="Ament-Velasquez S.L."/>
            <person name="Kruys A."/>
            <person name="Hutchinson M.I."/>
            <person name="Powell A.J."/>
            <person name="Barry K."/>
            <person name="Miller A.N."/>
            <person name="Grigoriev I.V."/>
            <person name="Debuchy R."/>
            <person name="Gladieux P."/>
            <person name="Hiltunen Thoren M."/>
            <person name="Johannesson H."/>
        </authorList>
    </citation>
    <scope>NUCLEOTIDE SEQUENCE</scope>
    <source>
        <strain evidence="2">CBS 538.74</strain>
    </source>
</reference>
<evidence type="ECO:0000313" key="2">
    <source>
        <dbReference type="EMBL" id="KAK4151397.1"/>
    </source>
</evidence>
<dbReference type="Proteomes" id="UP001302745">
    <property type="component" value="Unassembled WGS sequence"/>
</dbReference>
<dbReference type="GO" id="GO:0043531">
    <property type="term" value="F:ADP binding"/>
    <property type="evidence" value="ECO:0007669"/>
    <property type="project" value="InterPro"/>
</dbReference>
<dbReference type="Gene3D" id="3.40.50.300">
    <property type="entry name" value="P-loop containing nucleotide triphosphate hydrolases"/>
    <property type="match status" value="1"/>
</dbReference>
<dbReference type="InterPro" id="IPR011990">
    <property type="entry name" value="TPR-like_helical_dom_sf"/>
</dbReference>
<organism evidence="2 3">
    <name type="scientific">Chaetomidium leptoderma</name>
    <dbReference type="NCBI Taxonomy" id="669021"/>
    <lineage>
        <taxon>Eukaryota</taxon>
        <taxon>Fungi</taxon>
        <taxon>Dikarya</taxon>
        <taxon>Ascomycota</taxon>
        <taxon>Pezizomycotina</taxon>
        <taxon>Sordariomycetes</taxon>
        <taxon>Sordariomycetidae</taxon>
        <taxon>Sordariales</taxon>
        <taxon>Chaetomiaceae</taxon>
        <taxon>Chaetomidium</taxon>
    </lineage>
</organism>
<protein>
    <recommendedName>
        <fullName evidence="1">NB-ARC domain-containing protein</fullName>
    </recommendedName>
</protein>
<dbReference type="InterPro" id="IPR002182">
    <property type="entry name" value="NB-ARC"/>
</dbReference>
<dbReference type="SUPFAM" id="SSF52540">
    <property type="entry name" value="P-loop containing nucleoside triphosphate hydrolases"/>
    <property type="match status" value="1"/>
</dbReference>
<sequence length="1243" mass="139222">MDPEPPSSLDDFEIAVVCALPLEFDAVRSLLDQVWGEGNGCAFGNPPQSLNNYRMGKVSAGAVAADLRRDHRRLRLALVVGICGGVPKAKNAEVLLGDVIVSDSLVQYDFGRQYPCGFRRKDGPQDNLAGPNREIRGMLAMLKTEDGANALSQKTASCLGGLQRQKPKYAFPSAASDRLFQPQYRHKHQVSPTCECRHHENESDAVCDTAMEMSCEELGCDDSFVVTRTRLEEQLAAATTIPSSSTTPDDSNTPTFEPAIHIGPVASGDTVMKSGAMRDSIAAKEGVIAFEMEAAGIWDHLPSLVVKGVCDYADSHKNKKWQDYAAAAAASVAKAILILYWHPLTRMTAPTDIKTGNIKTGNIKTGNYKRVLPFPPDPDLIDRPEILTWLMENSQLQGARVALIGLGGIGKSQIAIHFAHRVRDKSHIFWVNATTQSTLEESYRSIADRLCLQKPGDSPNDVFCRVGGWLGDEANGRWTMVFDNFDDSSILKEDDPRLLKALPQTSNGFTLVTSRTQTAAEKLIGSVRNIYPVPAMSDEVALELLQAKLKNGCGNDEGQDVVRLLDRMPLAISQAAAYINRRTPRVSVREYTKLFRVSDDKRKELLSWEYGDLRRYDGASNSILGTWTVTLNQIQQERPSAVDLLSLMSFFNPQFIPKWALKAWYNPALKRFKFTIRDILPSGLLSVIGPSRPYLYRCLDDDLNSRVWRIWMHSESAKVGKYPKKEKPTKRWKPRLQSMTKLVVKHWLSSKTVNSSRGSDTVETDEEFQQDLDTLLEYSLVTPTARKGALKMHPLVRYCTENWLSQSGTFSVWKQRSRLAMATNTLRCWKSGDQSRYGDLKVHLDHIEREVPEDVPTARLWTIITIRIVDDLQRRGSISPAAVLINKMIAVGDRVSGSEDMFTLFSLGVLARYLCKNGEKDKAEAVYRDMLQRMDRVDNSDSALQLRFKLMCPEILSALGRAEESEQIMRSIVEHRMRLYGERADITLRSLGDHAKALATMGRFEEACQIVMRLLREGRPNINPSRYDGAVTLSCLHVTTKMADHHRGEEVEGLLREIVKRVEQVPDTCRWFAFQVHGPFHTALAECLSGQGKVADAESIMDRGIEHMAKMLSLPSLRPPTLVKSLLECRTDREKAKRLLSHVVGNLGGGDTDDGKSDDQFYVELANIARHLYIQGRAEDGAELLGAISRHLELTHGKGHMLINILLRFQSRLDEWFLNRAKRREEGGGREIIQDEEGMISVT</sequence>